<evidence type="ECO:0000259" key="15">
    <source>
        <dbReference type="Pfam" id="PF00520"/>
    </source>
</evidence>
<feature type="transmembrane region" description="Helical" evidence="14">
    <location>
        <begin position="105"/>
        <end position="123"/>
    </location>
</feature>
<dbReference type="InterPro" id="IPR027359">
    <property type="entry name" value="Volt_channel_dom_sf"/>
</dbReference>
<feature type="domain" description="Ion transport" evidence="15">
    <location>
        <begin position="40"/>
        <end position="149"/>
    </location>
</feature>
<evidence type="ECO:0000256" key="4">
    <source>
        <dbReference type="ARBA" id="ARBA00022475"/>
    </source>
</evidence>
<evidence type="ECO:0000256" key="12">
    <source>
        <dbReference type="ARBA" id="ARBA00031989"/>
    </source>
</evidence>
<evidence type="ECO:0000256" key="6">
    <source>
        <dbReference type="ARBA" id="ARBA00022882"/>
    </source>
</evidence>
<organism evidence="16 17">
    <name type="scientific">Mizuhopecten yessoensis</name>
    <name type="common">Japanese scallop</name>
    <name type="synonym">Patinopecten yessoensis</name>
    <dbReference type="NCBI Taxonomy" id="6573"/>
    <lineage>
        <taxon>Eukaryota</taxon>
        <taxon>Metazoa</taxon>
        <taxon>Spiralia</taxon>
        <taxon>Lophotrochozoa</taxon>
        <taxon>Mollusca</taxon>
        <taxon>Bivalvia</taxon>
        <taxon>Autobranchia</taxon>
        <taxon>Pteriomorphia</taxon>
        <taxon>Pectinida</taxon>
        <taxon>Pectinoidea</taxon>
        <taxon>Pectinidae</taxon>
        <taxon>Mizuhopecten</taxon>
    </lineage>
</organism>
<sequence>MENPDVSGDNANGVKQKLGNVMHSKQVHVISMCLLVLDAIFVLLLLFVDLDVIPVSGDGENHSKKEEVENGLHYTGLTILSLFMLEIMLKIIADGSSFFKKKLEVFDAAVVLVSFVLDIALSLSRVSSLVRDIVILMILLRLWRFFKLLVNVNIFVRKDIQNQIEAERELRTQAEKERDVALEKLKQAEEQCQRPVVIVGDDKNEPT</sequence>
<dbReference type="PANTHER" id="PTHR46480:SF1">
    <property type="entry name" value="VOLTAGE-GATED HYDROGEN CHANNEL 1"/>
    <property type="match status" value="1"/>
</dbReference>
<gene>
    <name evidence="16" type="ORF">KP79_PYT14872</name>
</gene>
<dbReference type="AlphaFoldDB" id="A0A210QBR9"/>
<dbReference type="GO" id="GO:0034702">
    <property type="term" value="C:monoatomic ion channel complex"/>
    <property type="evidence" value="ECO:0007669"/>
    <property type="project" value="UniProtKB-KW"/>
</dbReference>
<feature type="transmembrane region" description="Helical" evidence="14">
    <location>
        <begin position="27"/>
        <end position="48"/>
    </location>
</feature>
<evidence type="ECO:0000256" key="10">
    <source>
        <dbReference type="ARBA" id="ARBA00023136"/>
    </source>
</evidence>
<keyword evidence="17" id="KW-1185">Reference proteome</keyword>
<evidence type="ECO:0000256" key="3">
    <source>
        <dbReference type="ARBA" id="ARBA00022448"/>
    </source>
</evidence>
<evidence type="ECO:0000256" key="9">
    <source>
        <dbReference type="ARBA" id="ARBA00023065"/>
    </source>
</evidence>
<evidence type="ECO:0000256" key="2">
    <source>
        <dbReference type="ARBA" id="ARBA00015897"/>
    </source>
</evidence>
<keyword evidence="10 14" id="KW-0472">Membrane</keyword>
<dbReference type="GO" id="GO:0005886">
    <property type="term" value="C:plasma membrane"/>
    <property type="evidence" value="ECO:0007669"/>
    <property type="project" value="UniProtKB-SubCell"/>
</dbReference>
<evidence type="ECO:0000256" key="8">
    <source>
        <dbReference type="ARBA" id="ARBA00023054"/>
    </source>
</evidence>
<dbReference type="Gene3D" id="1.20.120.350">
    <property type="entry name" value="Voltage-gated potassium channels. Chain C"/>
    <property type="match status" value="1"/>
</dbReference>
<protein>
    <recommendedName>
        <fullName evidence="2">Voltage-gated hydrogen channel 1</fullName>
    </recommendedName>
    <alternativeName>
        <fullName evidence="12">Hydrogen voltage-gated channel 1</fullName>
    </alternativeName>
</protein>
<reference evidence="16 17" key="1">
    <citation type="journal article" date="2017" name="Nat. Ecol. Evol.">
        <title>Scallop genome provides insights into evolution of bilaterian karyotype and development.</title>
        <authorList>
            <person name="Wang S."/>
            <person name="Zhang J."/>
            <person name="Jiao W."/>
            <person name="Li J."/>
            <person name="Xun X."/>
            <person name="Sun Y."/>
            <person name="Guo X."/>
            <person name="Huan P."/>
            <person name="Dong B."/>
            <person name="Zhang L."/>
            <person name="Hu X."/>
            <person name="Sun X."/>
            <person name="Wang J."/>
            <person name="Zhao C."/>
            <person name="Wang Y."/>
            <person name="Wang D."/>
            <person name="Huang X."/>
            <person name="Wang R."/>
            <person name="Lv J."/>
            <person name="Li Y."/>
            <person name="Zhang Z."/>
            <person name="Liu B."/>
            <person name="Lu W."/>
            <person name="Hui Y."/>
            <person name="Liang J."/>
            <person name="Zhou Z."/>
            <person name="Hou R."/>
            <person name="Li X."/>
            <person name="Liu Y."/>
            <person name="Li H."/>
            <person name="Ning X."/>
            <person name="Lin Y."/>
            <person name="Zhao L."/>
            <person name="Xing Q."/>
            <person name="Dou J."/>
            <person name="Li Y."/>
            <person name="Mao J."/>
            <person name="Guo H."/>
            <person name="Dou H."/>
            <person name="Li T."/>
            <person name="Mu C."/>
            <person name="Jiang W."/>
            <person name="Fu Q."/>
            <person name="Fu X."/>
            <person name="Miao Y."/>
            <person name="Liu J."/>
            <person name="Yu Q."/>
            <person name="Li R."/>
            <person name="Liao H."/>
            <person name="Li X."/>
            <person name="Kong Y."/>
            <person name="Jiang Z."/>
            <person name="Chourrout D."/>
            <person name="Li R."/>
            <person name="Bao Z."/>
        </authorList>
    </citation>
    <scope>NUCLEOTIDE SEQUENCE [LARGE SCALE GENOMIC DNA]</scope>
    <source>
        <strain evidence="16 17">PY_sf001</strain>
    </source>
</reference>
<evidence type="ECO:0000256" key="14">
    <source>
        <dbReference type="SAM" id="Phobius"/>
    </source>
</evidence>
<evidence type="ECO:0000256" key="7">
    <source>
        <dbReference type="ARBA" id="ARBA00022989"/>
    </source>
</evidence>
<evidence type="ECO:0000256" key="11">
    <source>
        <dbReference type="ARBA" id="ARBA00023303"/>
    </source>
</evidence>
<evidence type="ECO:0000256" key="5">
    <source>
        <dbReference type="ARBA" id="ARBA00022692"/>
    </source>
</evidence>
<dbReference type="Pfam" id="PF00520">
    <property type="entry name" value="Ion_trans"/>
    <property type="match status" value="1"/>
</dbReference>
<keyword evidence="5 14" id="KW-0812">Transmembrane</keyword>
<proteinExistence type="predicted"/>
<evidence type="ECO:0000256" key="1">
    <source>
        <dbReference type="ARBA" id="ARBA00004651"/>
    </source>
</evidence>
<comment type="caution">
    <text evidence="16">The sequence shown here is derived from an EMBL/GenBank/DDBJ whole genome shotgun (WGS) entry which is preliminary data.</text>
</comment>
<keyword evidence="3" id="KW-0813">Transport</keyword>
<keyword evidence="6" id="KW-0851">Voltage-gated channel</keyword>
<keyword evidence="8 13" id="KW-0175">Coiled coil</keyword>
<keyword evidence="4" id="KW-1003">Cell membrane</keyword>
<keyword evidence="7 14" id="KW-1133">Transmembrane helix</keyword>
<keyword evidence="11" id="KW-0407">Ion channel</keyword>
<dbReference type="GO" id="GO:0030171">
    <property type="term" value="F:voltage-gated proton channel activity"/>
    <property type="evidence" value="ECO:0007669"/>
    <property type="project" value="InterPro"/>
</dbReference>
<name>A0A210QBR9_MIZYE</name>
<dbReference type="OrthoDB" id="427456at2759"/>
<evidence type="ECO:0000256" key="13">
    <source>
        <dbReference type="SAM" id="Coils"/>
    </source>
</evidence>
<comment type="subcellular location">
    <subcellularLocation>
        <location evidence="1">Cell membrane</location>
        <topology evidence="1">Multi-pass membrane protein</topology>
    </subcellularLocation>
</comment>
<feature type="coiled-coil region" evidence="13">
    <location>
        <begin position="157"/>
        <end position="191"/>
    </location>
</feature>
<feature type="transmembrane region" description="Helical" evidence="14">
    <location>
        <begin position="72"/>
        <end position="93"/>
    </location>
</feature>
<evidence type="ECO:0000313" key="16">
    <source>
        <dbReference type="EMBL" id="OWF46169.1"/>
    </source>
</evidence>
<dbReference type="InterPro" id="IPR005821">
    <property type="entry name" value="Ion_trans_dom"/>
</dbReference>
<keyword evidence="9" id="KW-0406">Ion transport</keyword>
<evidence type="ECO:0000313" key="17">
    <source>
        <dbReference type="Proteomes" id="UP000242188"/>
    </source>
</evidence>
<accession>A0A210QBR9</accession>
<dbReference type="EMBL" id="NEDP02004255">
    <property type="protein sequence ID" value="OWF46169.1"/>
    <property type="molecule type" value="Genomic_DNA"/>
</dbReference>
<feature type="transmembrane region" description="Helical" evidence="14">
    <location>
        <begin position="129"/>
        <end position="150"/>
    </location>
</feature>
<dbReference type="InterPro" id="IPR031846">
    <property type="entry name" value="Hvcn1"/>
</dbReference>
<dbReference type="PANTHER" id="PTHR46480">
    <property type="entry name" value="F20B24.22"/>
    <property type="match status" value="1"/>
</dbReference>
<dbReference type="Proteomes" id="UP000242188">
    <property type="component" value="Unassembled WGS sequence"/>
</dbReference>